<evidence type="ECO:0000256" key="5">
    <source>
        <dbReference type="SAM" id="Phobius"/>
    </source>
</evidence>
<name>A0A449A8C5_9BACT</name>
<dbReference type="AlphaFoldDB" id="A0A449A8C5"/>
<gene>
    <name evidence="7" type="ORF">NCTC10122_00100</name>
</gene>
<dbReference type="Proteomes" id="UP000290942">
    <property type="component" value="Chromosome"/>
</dbReference>
<evidence type="ECO:0000259" key="6">
    <source>
        <dbReference type="Pfam" id="PF05154"/>
    </source>
</evidence>
<evidence type="ECO:0000256" key="2">
    <source>
        <dbReference type="ARBA" id="ARBA00022692"/>
    </source>
</evidence>
<dbReference type="InterPro" id="IPR050932">
    <property type="entry name" value="TM2D1-3-like"/>
</dbReference>
<evidence type="ECO:0000256" key="1">
    <source>
        <dbReference type="ARBA" id="ARBA00004141"/>
    </source>
</evidence>
<comment type="subcellular location">
    <subcellularLocation>
        <location evidence="1">Membrane</location>
        <topology evidence="1">Multi-pass membrane protein</topology>
    </subcellularLocation>
</comment>
<feature type="domain" description="TM2" evidence="6">
    <location>
        <begin position="1"/>
        <end position="50"/>
    </location>
</feature>
<evidence type="ECO:0000313" key="7">
    <source>
        <dbReference type="EMBL" id="VEU60508.1"/>
    </source>
</evidence>
<dbReference type="RefSeq" id="WP_129687457.1">
    <property type="nucleotide sequence ID" value="NZ_LR214970.1"/>
</dbReference>
<accession>A0A449A8C5</accession>
<protein>
    <submittedName>
        <fullName evidence="7">TM2 domain</fullName>
    </submittedName>
</protein>
<dbReference type="InterPro" id="IPR007829">
    <property type="entry name" value="TM2"/>
</dbReference>
<feature type="transmembrane region" description="Helical" evidence="5">
    <location>
        <begin position="32"/>
        <end position="54"/>
    </location>
</feature>
<evidence type="ECO:0000256" key="3">
    <source>
        <dbReference type="ARBA" id="ARBA00022989"/>
    </source>
</evidence>
<organism evidence="7 8">
    <name type="scientific">Mycoplasmopsis bovigenitalium</name>
    <dbReference type="NCBI Taxonomy" id="2112"/>
    <lineage>
        <taxon>Bacteria</taxon>
        <taxon>Bacillati</taxon>
        <taxon>Mycoplasmatota</taxon>
        <taxon>Mycoplasmoidales</taxon>
        <taxon>Metamycoplasmataceae</taxon>
        <taxon>Mycoplasmopsis</taxon>
    </lineage>
</organism>
<dbReference type="PANTHER" id="PTHR21016:SF25">
    <property type="entry name" value="TM2 DOMAIN-CONTAINING PROTEIN DDB_G0277895-RELATED"/>
    <property type="match status" value="1"/>
</dbReference>
<proteinExistence type="predicted"/>
<reference evidence="7 8" key="1">
    <citation type="submission" date="2019-01" db="EMBL/GenBank/DDBJ databases">
        <authorList>
            <consortium name="Pathogen Informatics"/>
        </authorList>
    </citation>
    <scope>NUCLEOTIDE SEQUENCE [LARGE SCALE GENOMIC DNA]</scope>
    <source>
        <strain evidence="7 8">NCTC10122</strain>
    </source>
</reference>
<dbReference type="GO" id="GO:0016020">
    <property type="term" value="C:membrane"/>
    <property type="evidence" value="ECO:0007669"/>
    <property type="project" value="UniProtKB-SubCell"/>
</dbReference>
<evidence type="ECO:0000313" key="8">
    <source>
        <dbReference type="Proteomes" id="UP000290942"/>
    </source>
</evidence>
<keyword evidence="3 5" id="KW-1133">Transmembrane helix</keyword>
<dbReference type="EMBL" id="LR214970">
    <property type="protein sequence ID" value="VEU60508.1"/>
    <property type="molecule type" value="Genomic_DNA"/>
</dbReference>
<evidence type="ECO:0000256" key="4">
    <source>
        <dbReference type="ARBA" id="ARBA00023136"/>
    </source>
</evidence>
<dbReference type="Pfam" id="PF05154">
    <property type="entry name" value="TM2"/>
    <property type="match status" value="1"/>
</dbReference>
<dbReference type="PANTHER" id="PTHR21016">
    <property type="entry name" value="BETA-AMYLOID BINDING PROTEIN-RELATED"/>
    <property type="match status" value="1"/>
</dbReference>
<keyword evidence="4 5" id="KW-0472">Membrane</keyword>
<sequence>MKKSKITAILLCFFLGGLGIHRFYVGKIGTGVIWLLTGGLFGIGAIVDFILLIIGKFKDKQGNKLE</sequence>
<keyword evidence="2 5" id="KW-0812">Transmembrane</keyword>